<evidence type="ECO:0000313" key="2">
    <source>
        <dbReference type="EMBL" id="AJG22885.1"/>
    </source>
</evidence>
<organism evidence="2 3">
    <name type="scientific">Cupriavidus basilensis</name>
    <dbReference type="NCBI Taxonomy" id="68895"/>
    <lineage>
        <taxon>Bacteria</taxon>
        <taxon>Pseudomonadati</taxon>
        <taxon>Pseudomonadota</taxon>
        <taxon>Betaproteobacteria</taxon>
        <taxon>Burkholderiales</taxon>
        <taxon>Burkholderiaceae</taxon>
        <taxon>Cupriavidus</taxon>
    </lineage>
</organism>
<dbReference type="STRING" id="68895.RR42_s1297"/>
<evidence type="ECO:0000256" key="1">
    <source>
        <dbReference type="SAM" id="MobiDB-lite"/>
    </source>
</evidence>
<dbReference type="KEGG" id="cbw:RR42_s1297"/>
<sequence length="63" mass="6327">MAGGGRLHGFFSSVGALAVAAARTGAPLVAGASSVESQARDSRTTGFDRRDASPALRGGNPRR</sequence>
<gene>
    <name evidence="2" type="ORF">RR42_s1297</name>
</gene>
<dbReference type="EMBL" id="CP010537">
    <property type="protein sequence ID" value="AJG22885.1"/>
    <property type="molecule type" value="Genomic_DNA"/>
</dbReference>
<feature type="compositionally biased region" description="Basic and acidic residues" evidence="1">
    <location>
        <begin position="38"/>
        <end position="52"/>
    </location>
</feature>
<proteinExistence type="predicted"/>
<accession>A0A0C4YJW0</accession>
<dbReference type="AlphaFoldDB" id="A0A0C4YJW0"/>
<evidence type="ECO:0000313" key="3">
    <source>
        <dbReference type="Proteomes" id="UP000031843"/>
    </source>
</evidence>
<protein>
    <submittedName>
        <fullName evidence="2">Uncharacterized protein</fullName>
    </submittedName>
</protein>
<keyword evidence="3" id="KW-1185">Reference proteome</keyword>
<dbReference type="Proteomes" id="UP000031843">
    <property type="component" value="Chromosome secondary"/>
</dbReference>
<name>A0A0C4YJW0_9BURK</name>
<reference evidence="2 3" key="1">
    <citation type="journal article" date="2015" name="Genome Announc.">
        <title>Complete Genome Sequence of Cupriavidus basilensis 4G11, Isolated from the Oak Ridge Field Research Center Site.</title>
        <authorList>
            <person name="Ray J."/>
            <person name="Waters R.J."/>
            <person name="Skerker J.M."/>
            <person name="Kuehl J.V."/>
            <person name="Price M.N."/>
            <person name="Huang J."/>
            <person name="Chakraborty R."/>
            <person name="Arkin A.P."/>
            <person name="Deutschbauer A."/>
        </authorList>
    </citation>
    <scope>NUCLEOTIDE SEQUENCE [LARGE SCALE GENOMIC DNA]</scope>
    <source>
        <strain evidence="2">4G11</strain>
    </source>
</reference>
<feature type="region of interest" description="Disordered" evidence="1">
    <location>
        <begin position="29"/>
        <end position="63"/>
    </location>
</feature>